<dbReference type="CDD" id="cd17557">
    <property type="entry name" value="REC_Rcp-like"/>
    <property type="match status" value="1"/>
</dbReference>
<proteinExistence type="predicted"/>
<dbReference type="Gene3D" id="3.40.50.2300">
    <property type="match status" value="1"/>
</dbReference>
<evidence type="ECO:0000313" key="3">
    <source>
        <dbReference type="EMBL" id="SDD88023.1"/>
    </source>
</evidence>
<dbReference type="EMBL" id="FNAG01000009">
    <property type="protein sequence ID" value="SDD88023.1"/>
    <property type="molecule type" value="Genomic_DNA"/>
</dbReference>
<dbReference type="RefSeq" id="WP_091243839.1">
    <property type="nucleotide sequence ID" value="NZ_FNAG01000009.1"/>
</dbReference>
<organism evidence="3 4">
    <name type="scientific">Aquimonas voraii</name>
    <dbReference type="NCBI Taxonomy" id="265719"/>
    <lineage>
        <taxon>Bacteria</taxon>
        <taxon>Pseudomonadati</taxon>
        <taxon>Pseudomonadota</taxon>
        <taxon>Gammaproteobacteria</taxon>
        <taxon>Lysobacterales</taxon>
        <taxon>Lysobacteraceae</taxon>
        <taxon>Aquimonas</taxon>
    </lineage>
</organism>
<dbReference type="InterPro" id="IPR052893">
    <property type="entry name" value="TCS_response_regulator"/>
</dbReference>
<dbReference type="PROSITE" id="PS50110">
    <property type="entry name" value="RESPONSE_REGULATORY"/>
    <property type="match status" value="1"/>
</dbReference>
<dbReference type="GO" id="GO:0000160">
    <property type="term" value="P:phosphorelay signal transduction system"/>
    <property type="evidence" value="ECO:0007669"/>
    <property type="project" value="InterPro"/>
</dbReference>
<feature type="modified residue" description="4-aspartylphosphate" evidence="1">
    <location>
        <position position="65"/>
    </location>
</feature>
<dbReference type="STRING" id="265719.SAMN04488509_10993"/>
<dbReference type="Pfam" id="PF00072">
    <property type="entry name" value="Response_reg"/>
    <property type="match status" value="1"/>
</dbReference>
<evidence type="ECO:0000256" key="1">
    <source>
        <dbReference type="PROSITE-ProRule" id="PRU00169"/>
    </source>
</evidence>
<reference evidence="3 4" key="1">
    <citation type="submission" date="2016-10" db="EMBL/GenBank/DDBJ databases">
        <authorList>
            <person name="de Groot N.N."/>
        </authorList>
    </citation>
    <scope>NUCLEOTIDE SEQUENCE [LARGE SCALE GENOMIC DNA]</scope>
    <source>
        <strain evidence="3 4">DSM 16957</strain>
    </source>
</reference>
<dbReference type="OrthoDB" id="9793549at2"/>
<feature type="domain" description="Response regulatory" evidence="2">
    <location>
        <begin position="10"/>
        <end position="132"/>
    </location>
</feature>
<accession>A0A1G6YDD9</accession>
<dbReference type="Proteomes" id="UP000199603">
    <property type="component" value="Unassembled WGS sequence"/>
</dbReference>
<evidence type="ECO:0000313" key="4">
    <source>
        <dbReference type="Proteomes" id="UP000199603"/>
    </source>
</evidence>
<name>A0A1G6YDD9_9GAMM</name>
<sequence length="145" mass="15632">MSKPPAPPCWILVAEDDGDDQRLLADAFEQCGIDCRLEFHGDGESLLRALGGGGAGVPPRLILLDLNMPRMDGRETLDRLRADPVLARVPVVVMSTSAAEDDCSRARRAGCDAYFVKPAEYGALLDMVGLIARRWLQPPSTGGAR</sequence>
<dbReference type="AlphaFoldDB" id="A0A1G6YDD9"/>
<dbReference type="InterPro" id="IPR001789">
    <property type="entry name" value="Sig_transdc_resp-reg_receiver"/>
</dbReference>
<dbReference type="SMART" id="SM00448">
    <property type="entry name" value="REC"/>
    <property type="match status" value="1"/>
</dbReference>
<gene>
    <name evidence="3" type="ORF">SAMN04488509_10993</name>
</gene>
<evidence type="ECO:0000259" key="2">
    <source>
        <dbReference type="PROSITE" id="PS50110"/>
    </source>
</evidence>
<keyword evidence="1" id="KW-0597">Phosphoprotein</keyword>
<protein>
    <submittedName>
        <fullName evidence="3">Response regulator receiver domain-containing protein</fullName>
    </submittedName>
</protein>
<dbReference type="InterPro" id="IPR011006">
    <property type="entry name" value="CheY-like_superfamily"/>
</dbReference>
<dbReference type="SUPFAM" id="SSF52172">
    <property type="entry name" value="CheY-like"/>
    <property type="match status" value="1"/>
</dbReference>
<dbReference type="PANTHER" id="PTHR44520:SF2">
    <property type="entry name" value="RESPONSE REGULATOR RCP1"/>
    <property type="match status" value="1"/>
</dbReference>
<keyword evidence="4" id="KW-1185">Reference proteome</keyword>
<dbReference type="PANTHER" id="PTHR44520">
    <property type="entry name" value="RESPONSE REGULATOR RCP1-RELATED"/>
    <property type="match status" value="1"/>
</dbReference>